<evidence type="ECO:0000256" key="6">
    <source>
        <dbReference type="ARBA" id="ARBA00017171"/>
    </source>
</evidence>
<dbReference type="GO" id="GO:0012505">
    <property type="term" value="C:endomembrane system"/>
    <property type="evidence" value="ECO:0007669"/>
    <property type="project" value="UniProtKB-SubCell"/>
</dbReference>
<evidence type="ECO:0000313" key="19">
    <source>
        <dbReference type="Proteomes" id="UP000270468"/>
    </source>
</evidence>
<keyword evidence="14" id="KW-1208">Phospholipid metabolism</keyword>
<keyword evidence="19" id="KW-1185">Reference proteome</keyword>
<dbReference type="InterPro" id="IPR048254">
    <property type="entry name" value="CDP_ALCOHOL_P_TRANSF_CS"/>
</dbReference>
<comment type="catalytic activity">
    <reaction evidence="1">
        <text>a CDP-1,2-diacyl-sn-glycerol + L-serine = a 1,2-diacyl-sn-glycero-3-phospho-L-serine + CMP + H(+)</text>
        <dbReference type="Rhea" id="RHEA:16913"/>
        <dbReference type="ChEBI" id="CHEBI:15378"/>
        <dbReference type="ChEBI" id="CHEBI:33384"/>
        <dbReference type="ChEBI" id="CHEBI:57262"/>
        <dbReference type="ChEBI" id="CHEBI:58332"/>
        <dbReference type="ChEBI" id="CHEBI:60377"/>
        <dbReference type="EC" id="2.7.8.8"/>
    </reaction>
</comment>
<accession>A0A3P5WLT3</accession>
<dbReference type="InterPro" id="IPR043130">
    <property type="entry name" value="CDP-OH_PTrfase_TM_dom"/>
</dbReference>
<keyword evidence="13" id="KW-0594">Phospholipid biosynthesis</keyword>
<dbReference type="NCBIfam" id="TIGR00473">
    <property type="entry name" value="pssA"/>
    <property type="match status" value="1"/>
</dbReference>
<evidence type="ECO:0000256" key="4">
    <source>
        <dbReference type="ARBA" id="ARBA00010441"/>
    </source>
</evidence>
<feature type="transmembrane region" description="Helical" evidence="17">
    <location>
        <begin position="130"/>
        <end position="149"/>
    </location>
</feature>
<feature type="transmembrane region" description="Helical" evidence="17">
    <location>
        <begin position="100"/>
        <end position="118"/>
    </location>
</feature>
<dbReference type="OrthoDB" id="9777147at2"/>
<evidence type="ECO:0000256" key="3">
    <source>
        <dbReference type="ARBA" id="ARBA00004308"/>
    </source>
</evidence>
<evidence type="ECO:0000256" key="15">
    <source>
        <dbReference type="ARBA" id="ARBA00032361"/>
    </source>
</evidence>
<dbReference type="EC" id="2.7.8.8" evidence="5"/>
<organism evidence="18 19">
    <name type="scientific">Filibacter tadaridae</name>
    <dbReference type="NCBI Taxonomy" id="2483811"/>
    <lineage>
        <taxon>Bacteria</taxon>
        <taxon>Bacillati</taxon>
        <taxon>Bacillota</taxon>
        <taxon>Bacilli</taxon>
        <taxon>Bacillales</taxon>
        <taxon>Caryophanaceae</taxon>
        <taxon>Filibacter</taxon>
    </lineage>
</organism>
<evidence type="ECO:0000256" key="10">
    <source>
        <dbReference type="ARBA" id="ARBA00022989"/>
    </source>
</evidence>
<evidence type="ECO:0000256" key="9">
    <source>
        <dbReference type="ARBA" id="ARBA00022692"/>
    </source>
</evidence>
<evidence type="ECO:0000256" key="1">
    <source>
        <dbReference type="ARBA" id="ARBA00000287"/>
    </source>
</evidence>
<dbReference type="Gene3D" id="1.20.120.1760">
    <property type="match status" value="1"/>
</dbReference>
<evidence type="ECO:0000256" key="16">
    <source>
        <dbReference type="RuleBase" id="RU003750"/>
    </source>
</evidence>
<evidence type="ECO:0000313" key="18">
    <source>
        <dbReference type="EMBL" id="VDC22648.1"/>
    </source>
</evidence>
<dbReference type="AlphaFoldDB" id="A0A3P5WLT3"/>
<name>A0A3P5WLT3_9BACL</name>
<dbReference type="GO" id="GO:0003882">
    <property type="term" value="F:CDP-diacylglycerol-serine O-phosphatidyltransferase activity"/>
    <property type="evidence" value="ECO:0007669"/>
    <property type="project" value="UniProtKB-EC"/>
</dbReference>
<evidence type="ECO:0000256" key="11">
    <source>
        <dbReference type="ARBA" id="ARBA00023098"/>
    </source>
</evidence>
<keyword evidence="7" id="KW-0444">Lipid biosynthesis</keyword>
<keyword evidence="11" id="KW-0443">Lipid metabolism</keyword>
<feature type="transmembrane region" description="Helical" evidence="17">
    <location>
        <begin position="27"/>
        <end position="53"/>
    </location>
</feature>
<feature type="transmembrane region" description="Helical" evidence="17">
    <location>
        <begin position="155"/>
        <end position="175"/>
    </location>
</feature>
<keyword evidence="8 16" id="KW-0808">Transferase</keyword>
<dbReference type="InterPro" id="IPR004533">
    <property type="entry name" value="CDP-diaglyc--ser_O-PTrfase"/>
</dbReference>
<reference evidence="18 19" key="1">
    <citation type="submission" date="2018-11" db="EMBL/GenBank/DDBJ databases">
        <authorList>
            <person name="Criscuolo A."/>
        </authorList>
    </citation>
    <scope>NUCLEOTIDE SEQUENCE [LARGE SCALE GENOMIC DNA]</scope>
    <source>
        <strain evidence="18">ATB-66</strain>
    </source>
</reference>
<comment type="subcellular location">
    <subcellularLocation>
        <location evidence="3">Endomembrane system</location>
    </subcellularLocation>
    <subcellularLocation>
        <location evidence="2">Membrane</location>
        <topology evidence="2">Multi-pass membrane protein</topology>
    </subcellularLocation>
</comment>
<dbReference type="InterPro" id="IPR000462">
    <property type="entry name" value="CDP-OH_P_trans"/>
</dbReference>
<keyword evidence="9 17" id="KW-0812">Transmembrane</keyword>
<dbReference type="GO" id="GO:0008654">
    <property type="term" value="P:phospholipid biosynthetic process"/>
    <property type="evidence" value="ECO:0007669"/>
    <property type="project" value="UniProtKB-KW"/>
</dbReference>
<evidence type="ECO:0000256" key="12">
    <source>
        <dbReference type="ARBA" id="ARBA00023136"/>
    </source>
</evidence>
<dbReference type="RefSeq" id="WP_124069259.1">
    <property type="nucleotide sequence ID" value="NZ_CBCRXF010000009.1"/>
</dbReference>
<evidence type="ECO:0000256" key="8">
    <source>
        <dbReference type="ARBA" id="ARBA00022679"/>
    </source>
</evidence>
<dbReference type="GO" id="GO:0016020">
    <property type="term" value="C:membrane"/>
    <property type="evidence" value="ECO:0007669"/>
    <property type="project" value="UniProtKB-SubCell"/>
</dbReference>
<evidence type="ECO:0000256" key="7">
    <source>
        <dbReference type="ARBA" id="ARBA00022516"/>
    </source>
</evidence>
<evidence type="ECO:0000256" key="2">
    <source>
        <dbReference type="ARBA" id="ARBA00004141"/>
    </source>
</evidence>
<evidence type="ECO:0000256" key="14">
    <source>
        <dbReference type="ARBA" id="ARBA00023264"/>
    </source>
</evidence>
<keyword evidence="10 17" id="KW-1133">Transmembrane helix</keyword>
<gene>
    <name evidence="18" type="ORF">FILTAD_00823</name>
</gene>
<evidence type="ECO:0000256" key="13">
    <source>
        <dbReference type="ARBA" id="ARBA00023209"/>
    </source>
</evidence>
<evidence type="ECO:0000256" key="17">
    <source>
        <dbReference type="SAM" id="Phobius"/>
    </source>
</evidence>
<keyword evidence="12 17" id="KW-0472">Membrane</keyword>
<evidence type="ECO:0000256" key="5">
    <source>
        <dbReference type="ARBA" id="ARBA00013174"/>
    </source>
</evidence>
<dbReference type="Pfam" id="PF01066">
    <property type="entry name" value="CDP-OH_P_transf"/>
    <property type="match status" value="1"/>
</dbReference>
<comment type="similarity">
    <text evidence="4 16">Belongs to the CDP-alcohol phosphatidyltransferase class-I family.</text>
</comment>
<sequence length="177" mass="19764">MFLLREFYHTKFRAQIANAITLMNLSFGIIAIILVIKGLSHMSLLFIFLAALFDRFDGMAARHFHSESDFGKELDSLCDLISFGIAPALLIYQIALSEMLWVGIAITIFYILAGAVRLARFNVKEFDGAFSGVPITAAGVIMTMSYFVYPYVKDGFFVILMLVLALLMVSTIRIAKV</sequence>
<protein>
    <recommendedName>
        <fullName evidence="6">CDP-diacylglycerol--serine O-phosphatidyltransferase</fullName>
        <ecNumber evidence="5">2.7.8.8</ecNumber>
    </recommendedName>
    <alternativeName>
        <fullName evidence="15">Phosphatidylserine synthase</fullName>
    </alternativeName>
</protein>
<dbReference type="PROSITE" id="PS00379">
    <property type="entry name" value="CDP_ALCOHOL_P_TRANSF"/>
    <property type="match status" value="1"/>
</dbReference>
<proteinExistence type="inferred from homology"/>
<dbReference type="EMBL" id="UXAV01000023">
    <property type="protein sequence ID" value="VDC22648.1"/>
    <property type="molecule type" value="Genomic_DNA"/>
</dbReference>
<dbReference type="Proteomes" id="UP000270468">
    <property type="component" value="Unassembled WGS sequence"/>
</dbReference>